<keyword evidence="4" id="KW-1185">Reference proteome</keyword>
<dbReference type="InterPro" id="IPR001509">
    <property type="entry name" value="Epimerase_deHydtase"/>
</dbReference>
<reference evidence="3 4" key="1">
    <citation type="submission" date="2016-10" db="EMBL/GenBank/DDBJ databases">
        <title>Complete Genome Sequence of Peptococcaceae strain DCMF.</title>
        <authorList>
            <person name="Edwards R.J."/>
            <person name="Holland S.I."/>
            <person name="Deshpande N.P."/>
            <person name="Wong Y.K."/>
            <person name="Ertan H."/>
            <person name="Manefield M."/>
            <person name="Russell T.L."/>
            <person name="Lee M.J."/>
        </authorList>
    </citation>
    <scope>NUCLEOTIDE SEQUENCE [LARGE SCALE GENOMIC DNA]</scope>
    <source>
        <strain evidence="3 4">DCMF</strain>
    </source>
</reference>
<evidence type="ECO:0000313" key="4">
    <source>
        <dbReference type="Proteomes" id="UP000323521"/>
    </source>
</evidence>
<dbReference type="InterPro" id="IPR036291">
    <property type="entry name" value="NAD(P)-bd_dom_sf"/>
</dbReference>
<dbReference type="SUPFAM" id="SSF51735">
    <property type="entry name" value="NAD(P)-binding Rossmann-fold domains"/>
    <property type="match status" value="1"/>
</dbReference>
<dbReference type="Gene3D" id="3.40.50.720">
    <property type="entry name" value="NAD(P)-binding Rossmann-like Domain"/>
    <property type="match status" value="1"/>
</dbReference>
<feature type="domain" description="NAD-dependent epimerase/dehydratase" evidence="2">
    <location>
        <begin position="11"/>
        <end position="218"/>
    </location>
</feature>
<evidence type="ECO:0000259" key="2">
    <source>
        <dbReference type="Pfam" id="PF01370"/>
    </source>
</evidence>
<evidence type="ECO:0000256" key="1">
    <source>
        <dbReference type="ARBA" id="ARBA00007637"/>
    </source>
</evidence>
<dbReference type="PANTHER" id="PTHR43000">
    <property type="entry name" value="DTDP-D-GLUCOSE 4,6-DEHYDRATASE-RELATED"/>
    <property type="match status" value="1"/>
</dbReference>
<dbReference type="KEGG" id="fwa:DCMF_13665"/>
<dbReference type="EMBL" id="CP017634">
    <property type="protein sequence ID" value="ATW28602.1"/>
    <property type="molecule type" value="Genomic_DNA"/>
</dbReference>
<sequence>MHPNEPIKKAIITGATGYIGFHLTRRLLQLGWQVAVIKRPSSSIGKLERYKGNVEFFDYNCSTESLKQAMDVFRPDIIFHLASCVIARHKTEQIENLINSNVLFGTLLLEAMHLSGVDKIVNASTAWQTAGGCDYKPFSLYAATKQAFEDILQFYSNVYGIKSISLRLPDTYGPDDSRSKILNLVHRAAQSGEPLKMSAGEQEMDLLYIDDVLNGFIKGAELLQTTSEKCSIYSLSSRNPMRLRKIVELYEAVNGVSVNIEWGALPYRDNEIMKGAVPNNVLPSWKSKVTLEDGLRNLSLCQEDVNSI</sequence>
<name>A0A3G1L1D7_FORW1</name>
<proteinExistence type="inferred from homology"/>
<evidence type="ECO:0000313" key="3">
    <source>
        <dbReference type="EMBL" id="ATW28602.1"/>
    </source>
</evidence>
<accession>A0A3G1L1D7</accession>
<protein>
    <recommendedName>
        <fullName evidence="2">NAD-dependent epimerase/dehydratase domain-containing protein</fullName>
    </recommendedName>
</protein>
<comment type="similarity">
    <text evidence="1">Belongs to the NAD(P)-dependent epimerase/dehydratase family.</text>
</comment>
<dbReference type="AlphaFoldDB" id="A0A3G1L1D7"/>
<organism evidence="3 4">
    <name type="scientific">Formimonas warabiya</name>
    <dbReference type="NCBI Taxonomy" id="1761012"/>
    <lineage>
        <taxon>Bacteria</taxon>
        <taxon>Bacillati</taxon>
        <taxon>Bacillota</taxon>
        <taxon>Clostridia</taxon>
        <taxon>Eubacteriales</taxon>
        <taxon>Peptococcaceae</taxon>
        <taxon>Candidatus Formimonas</taxon>
    </lineage>
</organism>
<dbReference type="Pfam" id="PF01370">
    <property type="entry name" value="Epimerase"/>
    <property type="match status" value="1"/>
</dbReference>
<dbReference type="Proteomes" id="UP000323521">
    <property type="component" value="Chromosome"/>
</dbReference>
<gene>
    <name evidence="3" type="ORF">DCMF_13665</name>
</gene>